<organism evidence="2">
    <name type="scientific">marine metagenome</name>
    <dbReference type="NCBI Taxonomy" id="408172"/>
    <lineage>
        <taxon>unclassified sequences</taxon>
        <taxon>metagenomes</taxon>
        <taxon>ecological metagenomes</taxon>
    </lineage>
</organism>
<dbReference type="InterPro" id="IPR057767">
    <property type="entry name" value="UGSC-like_dom"/>
</dbReference>
<reference evidence="2" key="1">
    <citation type="submission" date="2018-05" db="EMBL/GenBank/DDBJ databases">
        <authorList>
            <person name="Lanie J.A."/>
            <person name="Ng W.-L."/>
            <person name="Kazmierczak K.M."/>
            <person name="Andrzejewski T.M."/>
            <person name="Davidsen T.M."/>
            <person name="Wayne K.J."/>
            <person name="Tettelin H."/>
            <person name="Glass J.I."/>
            <person name="Rusch D."/>
            <person name="Podicherti R."/>
            <person name="Tsui H.-C.T."/>
            <person name="Winkler M.E."/>
        </authorList>
    </citation>
    <scope>NUCLEOTIDE SEQUENCE</scope>
</reference>
<gene>
    <name evidence="2" type="ORF">METZ01_LOCUS185544</name>
</gene>
<accession>A0A382D2P5</accession>
<feature type="domain" description="UGSC-like" evidence="1">
    <location>
        <begin position="19"/>
        <end position="109"/>
    </location>
</feature>
<name>A0A382D2P5_9ZZZZ</name>
<dbReference type="EMBL" id="UINC01037345">
    <property type="protein sequence ID" value="SVB32690.1"/>
    <property type="molecule type" value="Genomic_DNA"/>
</dbReference>
<dbReference type="AlphaFoldDB" id="A0A382D2P5"/>
<evidence type="ECO:0000313" key="2">
    <source>
        <dbReference type="EMBL" id="SVB32690.1"/>
    </source>
</evidence>
<sequence>MAVTPIDDPSIQMRSKTRLVDPTGVDPGIRPLDLAPRPTTLRGARLGLLDNSKKNSDVILHGIARILNEEFEFADIFYTKKHSGAMPPHPEVLTELHRNADVVITGIGD</sequence>
<proteinExistence type="predicted"/>
<protein>
    <recommendedName>
        <fullName evidence="1">UGSC-like domain-containing protein</fullName>
    </recommendedName>
</protein>
<evidence type="ECO:0000259" key="1">
    <source>
        <dbReference type="Pfam" id="PF24696"/>
    </source>
</evidence>
<dbReference type="Pfam" id="PF24696">
    <property type="entry name" value="UGSC"/>
    <property type="match status" value="1"/>
</dbReference>